<dbReference type="Proteomes" id="UP000585363">
    <property type="component" value="Unassembled WGS sequence"/>
</dbReference>
<organism evidence="6 7">
    <name type="scientific">Rouxiella aceris</name>
    <dbReference type="NCBI Taxonomy" id="2703884"/>
    <lineage>
        <taxon>Bacteria</taxon>
        <taxon>Pseudomonadati</taxon>
        <taxon>Pseudomonadota</taxon>
        <taxon>Gammaproteobacteria</taxon>
        <taxon>Enterobacterales</taxon>
        <taxon>Yersiniaceae</taxon>
        <taxon>Rouxiella</taxon>
    </lineage>
</organism>
<evidence type="ECO:0000256" key="3">
    <source>
        <dbReference type="ARBA" id="ARBA00022729"/>
    </source>
</evidence>
<name>A0A848MGW9_9GAMM</name>
<evidence type="ECO:0000256" key="1">
    <source>
        <dbReference type="ARBA" id="ARBA00004442"/>
    </source>
</evidence>
<keyword evidence="4" id="KW-0472">Membrane</keyword>
<dbReference type="AlphaFoldDB" id="A0A848MGW9"/>
<dbReference type="GO" id="GO:0009252">
    <property type="term" value="P:peptidoglycan biosynthetic process"/>
    <property type="evidence" value="ECO:0007669"/>
    <property type="project" value="TreeGrafter"/>
</dbReference>
<reference evidence="6 7" key="1">
    <citation type="submission" date="2020-01" db="EMBL/GenBank/DDBJ databases">
        <authorList>
            <person name="Lee S.D."/>
        </authorList>
    </citation>
    <scope>NUCLEOTIDE SEQUENCE [LARGE SCALE GENOMIC DNA]</scope>
    <source>
        <strain evidence="6 7">SAP-1</strain>
    </source>
</reference>
<evidence type="ECO:0000313" key="7">
    <source>
        <dbReference type="Proteomes" id="UP000585363"/>
    </source>
</evidence>
<accession>A0A848MGW9</accession>
<dbReference type="PANTHER" id="PTHR38776">
    <property type="entry name" value="MLTA-INTERACTING PROTEIN-RELATED"/>
    <property type="match status" value="1"/>
</dbReference>
<proteinExistence type="inferred from homology"/>
<dbReference type="InterPro" id="IPR010583">
    <property type="entry name" value="MipA"/>
</dbReference>
<dbReference type="EMBL" id="JAADJU010000005">
    <property type="protein sequence ID" value="NMP27457.1"/>
    <property type="molecule type" value="Genomic_DNA"/>
</dbReference>
<gene>
    <name evidence="6" type="ORF">GW590_11325</name>
</gene>
<comment type="caution">
    <text evidence="6">The sequence shown here is derived from an EMBL/GenBank/DDBJ whole genome shotgun (WGS) entry which is preliminary data.</text>
</comment>
<evidence type="ECO:0000313" key="6">
    <source>
        <dbReference type="EMBL" id="NMP27457.1"/>
    </source>
</evidence>
<keyword evidence="5" id="KW-0998">Cell outer membrane</keyword>
<dbReference type="GO" id="GO:0009279">
    <property type="term" value="C:cell outer membrane"/>
    <property type="evidence" value="ECO:0007669"/>
    <property type="project" value="UniProtKB-SubCell"/>
</dbReference>
<dbReference type="Pfam" id="PF06629">
    <property type="entry name" value="MipA"/>
    <property type="match status" value="1"/>
</dbReference>
<keyword evidence="3" id="KW-0732">Signal</keyword>
<dbReference type="PANTHER" id="PTHR38776:SF1">
    <property type="entry name" value="MLTA-INTERACTING PROTEIN-RELATED"/>
    <property type="match status" value="1"/>
</dbReference>
<evidence type="ECO:0000256" key="2">
    <source>
        <dbReference type="ARBA" id="ARBA00005722"/>
    </source>
</evidence>
<comment type="similarity">
    <text evidence="2">Belongs to the MipA/OmpV family.</text>
</comment>
<dbReference type="Gene3D" id="2.40.160.20">
    <property type="match status" value="1"/>
</dbReference>
<comment type="subcellular location">
    <subcellularLocation>
        <location evidence="1">Cell outer membrane</location>
    </subcellularLocation>
</comment>
<evidence type="ECO:0000256" key="5">
    <source>
        <dbReference type="ARBA" id="ARBA00023237"/>
    </source>
</evidence>
<evidence type="ECO:0000256" key="4">
    <source>
        <dbReference type="ARBA" id="ARBA00023136"/>
    </source>
</evidence>
<sequence>MTSDLGYDYRFEWNDIEITPGAGFMWNSKKQNDYYYGISSQESSRSGLKAYDPNDSFSPYLQLALDYPFAKSWKASVTARYTVLSSEVKNSPMVDKSGIASLGVDILYTF</sequence>
<reference evidence="6 7" key="2">
    <citation type="submission" date="2020-06" db="EMBL/GenBank/DDBJ databases">
        <title>Polyphasic characterization of a Rahnella strain isolated from tree sap.</title>
        <authorList>
            <person name="Kim I.S."/>
        </authorList>
    </citation>
    <scope>NUCLEOTIDE SEQUENCE [LARGE SCALE GENOMIC DNA]</scope>
    <source>
        <strain evidence="6 7">SAP-1</strain>
    </source>
</reference>
<keyword evidence="7" id="KW-1185">Reference proteome</keyword>
<protein>
    <submittedName>
        <fullName evidence="6">MipA/OmpV family protein</fullName>
    </submittedName>
</protein>